<dbReference type="SUPFAM" id="SSF50129">
    <property type="entry name" value="GroES-like"/>
    <property type="match status" value="1"/>
</dbReference>
<dbReference type="SMART" id="SM00883">
    <property type="entry name" value="Cpn10"/>
    <property type="match status" value="1"/>
</dbReference>
<dbReference type="PANTHER" id="PTHR10772">
    <property type="entry name" value="10 KDA HEAT SHOCK PROTEIN"/>
    <property type="match status" value="1"/>
</dbReference>
<reference evidence="5" key="1">
    <citation type="journal article" date="2020" name="mSystems">
        <title>Genome- and Community-Level Interaction Insights into Carbon Utilization and Element Cycling Functions of Hydrothermarchaeota in Hydrothermal Sediment.</title>
        <authorList>
            <person name="Zhou Z."/>
            <person name="Liu Y."/>
            <person name="Xu W."/>
            <person name="Pan J."/>
            <person name="Luo Z.H."/>
            <person name="Li M."/>
        </authorList>
    </citation>
    <scope>NUCLEOTIDE SEQUENCE [LARGE SCALE GENOMIC DNA]</scope>
    <source>
        <strain evidence="5">SpSt-500</strain>
    </source>
</reference>
<dbReference type="NCBIfam" id="NF001534">
    <property type="entry name" value="PRK00364.2-5"/>
    <property type="match status" value="1"/>
</dbReference>
<dbReference type="NCBIfam" id="NF001531">
    <property type="entry name" value="PRK00364.2-2"/>
    <property type="match status" value="1"/>
</dbReference>
<dbReference type="NCBIfam" id="NF001533">
    <property type="entry name" value="PRK00364.2-4"/>
    <property type="match status" value="1"/>
</dbReference>
<dbReference type="OMA" id="EDFLIMR"/>
<comment type="caution">
    <text evidence="5">The sequence shown here is derived from an EMBL/GenBank/DDBJ whole genome shotgun (WGS) entry which is preliminary data.</text>
</comment>
<evidence type="ECO:0000256" key="1">
    <source>
        <dbReference type="ARBA" id="ARBA00006975"/>
    </source>
</evidence>
<comment type="function">
    <text evidence="3 4">Together with the chaperonin GroEL, plays an essential role in assisting protein folding. The GroEL-GroES system forms a nano-cage that allows encapsulation of the non-native substrate proteins and provides a physical environment optimized to promote and accelerate protein folding. GroES binds to the apical surface of the GroEL ring, thereby capping the opening of the GroEL channel.</text>
</comment>
<dbReference type="FunFam" id="2.30.33.40:FF:000001">
    <property type="entry name" value="10 kDa chaperonin"/>
    <property type="match status" value="1"/>
</dbReference>
<keyword evidence="3" id="KW-0963">Cytoplasm</keyword>
<evidence type="ECO:0000256" key="4">
    <source>
        <dbReference type="RuleBase" id="RU000535"/>
    </source>
</evidence>
<dbReference type="InterPro" id="IPR020818">
    <property type="entry name" value="Chaperonin_GroES"/>
</dbReference>
<dbReference type="NCBIfam" id="NF001530">
    <property type="entry name" value="PRK00364.1-6"/>
    <property type="match status" value="1"/>
</dbReference>
<organism evidence="5">
    <name type="scientific">Ignavibacterium album</name>
    <dbReference type="NCBI Taxonomy" id="591197"/>
    <lineage>
        <taxon>Bacteria</taxon>
        <taxon>Pseudomonadati</taxon>
        <taxon>Ignavibacteriota</taxon>
        <taxon>Ignavibacteria</taxon>
        <taxon>Ignavibacteriales</taxon>
        <taxon>Ignavibacteriaceae</taxon>
        <taxon>Ignavibacterium</taxon>
    </lineage>
</organism>
<dbReference type="GO" id="GO:0046872">
    <property type="term" value="F:metal ion binding"/>
    <property type="evidence" value="ECO:0007669"/>
    <property type="project" value="TreeGrafter"/>
</dbReference>
<dbReference type="Pfam" id="PF00166">
    <property type="entry name" value="Cpn10"/>
    <property type="match status" value="1"/>
</dbReference>
<dbReference type="RefSeq" id="WP_014561032.1">
    <property type="nucleotide sequence ID" value="NZ_BTUY01000083.1"/>
</dbReference>
<keyword evidence="2 3" id="KW-0143">Chaperone</keyword>
<gene>
    <name evidence="3" type="primary">groES</name>
    <name evidence="3" type="synonym">groS</name>
    <name evidence="5" type="ORF">ENS56_11305</name>
</gene>
<dbReference type="PRINTS" id="PR00297">
    <property type="entry name" value="CHAPERONIN10"/>
</dbReference>
<dbReference type="PROSITE" id="PS00681">
    <property type="entry name" value="CHAPERONINS_CPN10"/>
    <property type="match status" value="1"/>
</dbReference>
<dbReference type="GO" id="GO:0051087">
    <property type="term" value="F:protein-folding chaperone binding"/>
    <property type="evidence" value="ECO:0007669"/>
    <property type="project" value="TreeGrafter"/>
</dbReference>
<evidence type="ECO:0000256" key="2">
    <source>
        <dbReference type="ARBA" id="ARBA00023186"/>
    </source>
</evidence>
<dbReference type="GO" id="GO:0044183">
    <property type="term" value="F:protein folding chaperone"/>
    <property type="evidence" value="ECO:0007669"/>
    <property type="project" value="InterPro"/>
</dbReference>
<protein>
    <recommendedName>
        <fullName evidence="3">Co-chaperonin GroES</fullName>
    </recommendedName>
    <alternativeName>
        <fullName evidence="3">10 kDa chaperonin</fullName>
    </alternativeName>
    <alternativeName>
        <fullName evidence="3">Chaperonin-10</fullName>
        <shortName evidence="3">Cpn10</shortName>
    </alternativeName>
</protein>
<dbReference type="AlphaFoldDB" id="A0A832CYP3"/>
<dbReference type="EMBL" id="DSVI01000018">
    <property type="protein sequence ID" value="HGT48616.1"/>
    <property type="molecule type" value="Genomic_DNA"/>
</dbReference>
<dbReference type="GO" id="GO:0005737">
    <property type="term" value="C:cytoplasm"/>
    <property type="evidence" value="ECO:0007669"/>
    <property type="project" value="UniProtKB-SubCell"/>
</dbReference>
<comment type="subcellular location">
    <subcellularLocation>
        <location evidence="3">Cytoplasm</location>
    </subcellularLocation>
</comment>
<accession>A0A832CYP3</accession>
<proteinExistence type="inferred from homology"/>
<dbReference type="GO" id="GO:0005524">
    <property type="term" value="F:ATP binding"/>
    <property type="evidence" value="ECO:0007669"/>
    <property type="project" value="InterPro"/>
</dbReference>
<dbReference type="InterPro" id="IPR037124">
    <property type="entry name" value="Chaperonin_GroES_sf"/>
</dbReference>
<dbReference type="NCBIfam" id="NF001529">
    <property type="entry name" value="PRK00364.1-5"/>
    <property type="match status" value="1"/>
</dbReference>
<evidence type="ECO:0000313" key="5">
    <source>
        <dbReference type="EMBL" id="HGT48616.1"/>
    </source>
</evidence>
<name>A0A832CYP3_9BACT</name>
<dbReference type="HAMAP" id="MF_00580">
    <property type="entry name" value="CH10"/>
    <property type="match status" value="1"/>
</dbReference>
<dbReference type="InterPro" id="IPR018369">
    <property type="entry name" value="Chaprnonin_Cpn10_CS"/>
</dbReference>
<dbReference type="InterPro" id="IPR011032">
    <property type="entry name" value="GroES-like_sf"/>
</dbReference>
<dbReference type="PANTHER" id="PTHR10772:SF58">
    <property type="entry name" value="CO-CHAPERONIN GROES"/>
    <property type="match status" value="1"/>
</dbReference>
<dbReference type="NCBIfam" id="NF001527">
    <property type="entry name" value="PRK00364.1-2"/>
    <property type="match status" value="1"/>
</dbReference>
<dbReference type="CDD" id="cd00320">
    <property type="entry name" value="cpn10"/>
    <property type="match status" value="1"/>
</dbReference>
<comment type="subunit">
    <text evidence="3">Heptamer of 7 subunits arranged in a ring. Interacts with the chaperonin GroEL.</text>
</comment>
<evidence type="ECO:0000256" key="3">
    <source>
        <dbReference type="HAMAP-Rule" id="MF_00580"/>
    </source>
</evidence>
<dbReference type="Gene3D" id="2.30.33.40">
    <property type="entry name" value="GroES chaperonin"/>
    <property type="match status" value="1"/>
</dbReference>
<comment type="similarity">
    <text evidence="1 3 4">Belongs to the GroES chaperonin family.</text>
</comment>
<dbReference type="GO" id="GO:0051082">
    <property type="term" value="F:unfolded protein binding"/>
    <property type="evidence" value="ECO:0007669"/>
    <property type="project" value="TreeGrafter"/>
</dbReference>
<sequence length="99" mass="10661">MADFKIKPLADRVVVKPAEAEEKTAGGIILPDTAKEKPIEGTVVAVGPGKTSDDGKLIKPEVKVGDRVLYGKYSGTEVTIDGEEYLIMRESDIFGIINK</sequence>